<name>T1ICL0_RHOPR</name>
<dbReference type="EMBL" id="ACPB03013484">
    <property type="status" value="NOT_ANNOTATED_CDS"/>
    <property type="molecule type" value="Genomic_DNA"/>
</dbReference>
<dbReference type="GO" id="GO:0005737">
    <property type="term" value="C:cytoplasm"/>
    <property type="evidence" value="ECO:0007669"/>
    <property type="project" value="TreeGrafter"/>
</dbReference>
<organism evidence="4 5">
    <name type="scientific">Rhodnius prolixus</name>
    <name type="common">Triatomid bug</name>
    <dbReference type="NCBI Taxonomy" id="13249"/>
    <lineage>
        <taxon>Eukaryota</taxon>
        <taxon>Metazoa</taxon>
        <taxon>Ecdysozoa</taxon>
        <taxon>Arthropoda</taxon>
        <taxon>Hexapoda</taxon>
        <taxon>Insecta</taxon>
        <taxon>Pterygota</taxon>
        <taxon>Neoptera</taxon>
        <taxon>Paraneoptera</taxon>
        <taxon>Hemiptera</taxon>
        <taxon>Heteroptera</taxon>
        <taxon>Panheteroptera</taxon>
        <taxon>Cimicomorpha</taxon>
        <taxon>Reduviidae</taxon>
        <taxon>Triatominae</taxon>
        <taxon>Rhodnius</taxon>
    </lineage>
</organism>
<dbReference type="HOGENOM" id="CLU_049413_0_2_1"/>
<comment type="similarity">
    <text evidence="1">Belongs to the AB hydrolase superfamily. AB hydrolase 2 family.</text>
</comment>
<dbReference type="Pfam" id="PF02230">
    <property type="entry name" value="Abhydrolase_2"/>
    <property type="match status" value="1"/>
</dbReference>
<dbReference type="GO" id="GO:0052689">
    <property type="term" value="F:carboxylic ester hydrolase activity"/>
    <property type="evidence" value="ECO:0007669"/>
    <property type="project" value="TreeGrafter"/>
</dbReference>
<dbReference type="FunCoup" id="T1ICL0">
    <property type="interactions" value="1577"/>
</dbReference>
<dbReference type="eggNOG" id="KOG2112">
    <property type="taxonomic scope" value="Eukaryota"/>
</dbReference>
<evidence type="ECO:0000256" key="2">
    <source>
        <dbReference type="ARBA" id="ARBA00012423"/>
    </source>
</evidence>
<evidence type="ECO:0000256" key="1">
    <source>
        <dbReference type="ARBA" id="ARBA00006499"/>
    </source>
</evidence>
<feature type="domain" description="Phospholipase/carboxylesterase/thioesterase" evidence="3">
    <location>
        <begin position="42"/>
        <end position="185"/>
    </location>
</feature>
<protein>
    <recommendedName>
        <fullName evidence="2">palmitoyl-protein hydrolase</fullName>
        <ecNumber evidence="2">3.1.2.22</ecNumber>
    </recommendedName>
</protein>
<dbReference type="InParanoid" id="T1ICL0"/>
<dbReference type="PROSITE" id="PS51257">
    <property type="entry name" value="PROKAR_LIPOPROTEIN"/>
    <property type="match status" value="1"/>
</dbReference>
<dbReference type="InterPro" id="IPR003140">
    <property type="entry name" value="PLipase/COase/thioEstase"/>
</dbReference>
<dbReference type="Proteomes" id="UP000015103">
    <property type="component" value="Unassembled WGS sequence"/>
</dbReference>
<dbReference type="AlphaFoldDB" id="T1ICL0"/>
<reference evidence="4" key="1">
    <citation type="submission" date="2015-05" db="UniProtKB">
        <authorList>
            <consortium name="EnsemblMetazoa"/>
        </authorList>
    </citation>
    <scope>IDENTIFICATION</scope>
</reference>
<dbReference type="STRING" id="13249.T1ICL0"/>
<evidence type="ECO:0000313" key="4">
    <source>
        <dbReference type="EnsemblMetazoa" id="RPRC014030-PA"/>
    </source>
</evidence>
<dbReference type="EnsemblMetazoa" id="RPRC014030-RA">
    <property type="protein sequence ID" value="RPRC014030-PA"/>
    <property type="gene ID" value="RPRC014030"/>
</dbReference>
<dbReference type="InterPro" id="IPR050565">
    <property type="entry name" value="LYPA1-2/EST-like"/>
</dbReference>
<dbReference type="SUPFAM" id="SSF53474">
    <property type="entry name" value="alpha/beta-Hydrolases"/>
    <property type="match status" value="1"/>
</dbReference>
<sequence length="187" mass="20072">MFALKFHTLESILGFQLFTSWISCTIARSVISGIQFQNMSTSPVVVAATAKHTATIIFLHGLGDTGHGWASAISAIRPSFTKVICPTAPTMPVTLNSGFRMPSWFDLRSLDASANEDEAGIKKAVENIHAMIEAEERAGIPSDRVVIGGFSQGGALALYSAFTYPRTLGGVMALSCWLPLHKQFPAV</sequence>
<dbReference type="EC" id="3.1.2.22" evidence="2"/>
<evidence type="ECO:0000259" key="3">
    <source>
        <dbReference type="Pfam" id="PF02230"/>
    </source>
</evidence>
<dbReference type="PANTHER" id="PTHR10655">
    <property type="entry name" value="LYSOPHOSPHOLIPASE-RELATED"/>
    <property type="match status" value="1"/>
</dbReference>
<dbReference type="InterPro" id="IPR029058">
    <property type="entry name" value="AB_hydrolase_fold"/>
</dbReference>
<dbReference type="VEuPathDB" id="VectorBase:RPRC014030"/>
<evidence type="ECO:0000313" key="5">
    <source>
        <dbReference type="Proteomes" id="UP000015103"/>
    </source>
</evidence>
<dbReference type="GO" id="GO:0008474">
    <property type="term" value="F:palmitoyl-(protein) hydrolase activity"/>
    <property type="evidence" value="ECO:0007669"/>
    <property type="project" value="UniProtKB-EC"/>
</dbReference>
<proteinExistence type="inferred from homology"/>
<keyword evidence="5" id="KW-1185">Reference proteome</keyword>
<dbReference type="Gene3D" id="3.40.50.1820">
    <property type="entry name" value="alpha/beta hydrolase"/>
    <property type="match status" value="1"/>
</dbReference>
<dbReference type="OMA" id="VENIHAM"/>
<accession>T1ICL0</accession>
<dbReference type="PANTHER" id="PTHR10655:SF68">
    <property type="entry name" value="PALMITOYL-PROTEIN HYDROLASE"/>
    <property type="match status" value="1"/>
</dbReference>